<evidence type="ECO:0000256" key="1">
    <source>
        <dbReference type="SAM" id="MobiDB-lite"/>
    </source>
</evidence>
<accession>A0ABQ2XZE9</accession>
<reference evidence="3" key="1">
    <citation type="journal article" date="2019" name="Int. J. Syst. Evol. Microbiol.">
        <title>The Global Catalogue of Microorganisms (GCM) 10K type strain sequencing project: providing services to taxonomists for standard genome sequencing and annotation.</title>
        <authorList>
            <consortium name="The Broad Institute Genomics Platform"/>
            <consortium name="The Broad Institute Genome Sequencing Center for Infectious Disease"/>
            <person name="Wu L."/>
            <person name="Ma J."/>
        </authorList>
    </citation>
    <scope>NUCLEOTIDE SEQUENCE [LARGE SCALE GENOMIC DNA]</scope>
    <source>
        <strain evidence="3">KCTC 23917</strain>
    </source>
</reference>
<comment type="caution">
    <text evidence="2">The sequence shown here is derived from an EMBL/GenBank/DDBJ whole genome shotgun (WGS) entry which is preliminary data.</text>
</comment>
<feature type="compositionally biased region" description="Polar residues" evidence="1">
    <location>
        <begin position="179"/>
        <end position="191"/>
    </location>
</feature>
<dbReference type="RefSeq" id="WP_189357369.1">
    <property type="nucleotide sequence ID" value="NZ_BMYU01000005.1"/>
</dbReference>
<evidence type="ECO:0000313" key="2">
    <source>
        <dbReference type="EMBL" id="GGX44142.1"/>
    </source>
</evidence>
<proteinExistence type="predicted"/>
<dbReference type="Pfam" id="PF10945">
    <property type="entry name" value="CBP_BcsR"/>
    <property type="match status" value="1"/>
</dbReference>
<feature type="region of interest" description="Disordered" evidence="1">
    <location>
        <begin position="144"/>
        <end position="201"/>
    </location>
</feature>
<dbReference type="NCBIfam" id="NF040718">
    <property type="entry name" value="BcsP_of_Ic"/>
    <property type="match status" value="1"/>
</dbReference>
<name>A0ABQ2XZE9_9BURK</name>
<organism evidence="2 3">
    <name type="scientific">Undibacterium squillarum</name>
    <dbReference type="NCBI Taxonomy" id="1131567"/>
    <lineage>
        <taxon>Bacteria</taxon>
        <taxon>Pseudomonadati</taxon>
        <taxon>Pseudomonadota</taxon>
        <taxon>Betaproteobacteria</taxon>
        <taxon>Burkholderiales</taxon>
        <taxon>Oxalobacteraceae</taxon>
        <taxon>Undibacterium</taxon>
    </lineage>
</organism>
<dbReference type="InterPro" id="IPR024487">
    <property type="entry name" value="CBP_BcsR"/>
</dbReference>
<gene>
    <name evidence="2" type="ORF">GCM10010946_23370</name>
</gene>
<keyword evidence="3" id="KW-1185">Reference proteome</keyword>
<protein>
    <recommendedName>
        <fullName evidence="4">Cell division protein FtsZ</fullName>
    </recommendedName>
</protein>
<dbReference type="EMBL" id="BMYU01000005">
    <property type="protein sequence ID" value="GGX44142.1"/>
    <property type="molecule type" value="Genomic_DNA"/>
</dbReference>
<sequence length="201" mass="22230">MTVMDNDVKNLFQRAGKTVAGYQEINRQQENEEARQRWPLLRDIRLEVTPDQLPPDDQVETNKLPLFDGMAMAESSLAPEEANLPEKDVVLSDKIQAATDDHPKLALPAQAFERGGSVTELVFAQQKNARANTSDPDRLFSAILGKSDQATERDSSGDSDVSGELSKEMPVSDLFRRLSQGSPKPQAQTPAPSFFRKIFGS</sequence>
<dbReference type="Proteomes" id="UP000653343">
    <property type="component" value="Unassembled WGS sequence"/>
</dbReference>
<evidence type="ECO:0000313" key="3">
    <source>
        <dbReference type="Proteomes" id="UP000653343"/>
    </source>
</evidence>
<evidence type="ECO:0008006" key="4">
    <source>
        <dbReference type="Google" id="ProtNLM"/>
    </source>
</evidence>